<keyword evidence="2" id="KW-1185">Reference proteome</keyword>
<dbReference type="Proteomes" id="UP001160148">
    <property type="component" value="Unassembled WGS sequence"/>
</dbReference>
<dbReference type="EMBL" id="CARXXK010000005">
    <property type="protein sequence ID" value="CAI6368372.1"/>
    <property type="molecule type" value="Genomic_DNA"/>
</dbReference>
<dbReference type="AlphaFoldDB" id="A0AAV0XKK8"/>
<accession>A0AAV0XKK8</accession>
<reference evidence="1 2" key="1">
    <citation type="submission" date="2023-01" db="EMBL/GenBank/DDBJ databases">
        <authorList>
            <person name="Whitehead M."/>
        </authorList>
    </citation>
    <scope>NUCLEOTIDE SEQUENCE [LARGE SCALE GENOMIC DNA]</scope>
</reference>
<evidence type="ECO:0000313" key="1">
    <source>
        <dbReference type="EMBL" id="CAI6368372.1"/>
    </source>
</evidence>
<sequence length="89" mass="10434">MSVANVTNSDNDERGNIRVEYVPLSSSWRTVRQRPPAAFGLDGRRRPFRFKMAINQFVLMFSSFSRLNKRRSTFGYSRRPSTVMPDRRC</sequence>
<comment type="caution">
    <text evidence="1">The sequence shown here is derived from an EMBL/GenBank/DDBJ whole genome shotgun (WGS) entry which is preliminary data.</text>
</comment>
<gene>
    <name evidence="1" type="ORF">MEUPH1_LOCUS22740</name>
</gene>
<proteinExistence type="predicted"/>
<name>A0AAV0XKK8_9HEMI</name>
<protein>
    <submittedName>
        <fullName evidence="1">Uncharacterized protein</fullName>
    </submittedName>
</protein>
<evidence type="ECO:0000313" key="2">
    <source>
        <dbReference type="Proteomes" id="UP001160148"/>
    </source>
</evidence>
<organism evidence="1 2">
    <name type="scientific">Macrosiphum euphorbiae</name>
    <name type="common">potato aphid</name>
    <dbReference type="NCBI Taxonomy" id="13131"/>
    <lineage>
        <taxon>Eukaryota</taxon>
        <taxon>Metazoa</taxon>
        <taxon>Ecdysozoa</taxon>
        <taxon>Arthropoda</taxon>
        <taxon>Hexapoda</taxon>
        <taxon>Insecta</taxon>
        <taxon>Pterygota</taxon>
        <taxon>Neoptera</taxon>
        <taxon>Paraneoptera</taxon>
        <taxon>Hemiptera</taxon>
        <taxon>Sternorrhyncha</taxon>
        <taxon>Aphidomorpha</taxon>
        <taxon>Aphidoidea</taxon>
        <taxon>Aphididae</taxon>
        <taxon>Macrosiphini</taxon>
        <taxon>Macrosiphum</taxon>
    </lineage>
</organism>